<sequence>MLSDRGATSQLLQQLQQQQDAQSGILQQLQQQIGLVQQQVQQILQQMPSLQMPPQQDFPSPHQQQQDLEMMPQQLQNMQQMPPPQDAQQMSPPQDAQQMPPPQDAQQMPPPQDAQQMPPPQDAQQMPPPQDAQQMPPPQQDTRQQDTEPPQQQQLMNAQLPNPQQQKAQEQLLMTLNTKLNVLNAQVDVMGINTTARFHNSWAVRGNDKFKALVVESPGGLHAVGTAPPEQVPFPANVNALFWLEDSHLNEIQAFYNVSFPGSLKNRRRALAKYIGAFGVLCPRV</sequence>
<feature type="region of interest" description="Disordered" evidence="1">
    <location>
        <begin position="75"/>
        <end position="152"/>
    </location>
</feature>
<keyword evidence="3" id="KW-1185">Reference proteome</keyword>
<evidence type="ECO:0000313" key="3">
    <source>
        <dbReference type="Proteomes" id="UP000747399"/>
    </source>
</evidence>
<dbReference type="EMBL" id="BNCO01000014">
    <property type="protein sequence ID" value="GIL53002.1"/>
    <property type="molecule type" value="Genomic_DNA"/>
</dbReference>
<proteinExistence type="predicted"/>
<comment type="caution">
    <text evidence="2">The sequence shown here is derived from an EMBL/GenBank/DDBJ whole genome shotgun (WGS) entry which is preliminary data.</text>
</comment>
<evidence type="ECO:0000313" key="2">
    <source>
        <dbReference type="EMBL" id="GIL53002.1"/>
    </source>
</evidence>
<dbReference type="AlphaFoldDB" id="A0A8J4F1R4"/>
<evidence type="ECO:0000256" key="1">
    <source>
        <dbReference type="SAM" id="MobiDB-lite"/>
    </source>
</evidence>
<feature type="compositionally biased region" description="Low complexity" evidence="1">
    <location>
        <begin position="75"/>
        <end position="98"/>
    </location>
</feature>
<feature type="region of interest" description="Disordered" evidence="1">
    <location>
        <begin position="1"/>
        <end position="24"/>
    </location>
</feature>
<dbReference type="Proteomes" id="UP000747399">
    <property type="component" value="Unassembled WGS sequence"/>
</dbReference>
<accession>A0A8J4F1R4</accession>
<feature type="compositionally biased region" description="Low complexity" evidence="1">
    <location>
        <begin position="10"/>
        <end position="24"/>
    </location>
</feature>
<gene>
    <name evidence="2" type="ORF">Vafri_8713</name>
</gene>
<organism evidence="2 3">
    <name type="scientific">Volvox africanus</name>
    <dbReference type="NCBI Taxonomy" id="51714"/>
    <lineage>
        <taxon>Eukaryota</taxon>
        <taxon>Viridiplantae</taxon>
        <taxon>Chlorophyta</taxon>
        <taxon>core chlorophytes</taxon>
        <taxon>Chlorophyceae</taxon>
        <taxon>CS clade</taxon>
        <taxon>Chlamydomonadales</taxon>
        <taxon>Volvocaceae</taxon>
        <taxon>Volvox</taxon>
    </lineage>
</organism>
<reference evidence="2" key="1">
    <citation type="journal article" date="2021" name="Proc. Natl. Acad. Sci. U.S.A.">
        <title>Three genomes in the algal genus Volvox reveal the fate of a haploid sex-determining region after a transition to homothallism.</title>
        <authorList>
            <person name="Yamamoto K."/>
            <person name="Hamaji T."/>
            <person name="Kawai-Toyooka H."/>
            <person name="Matsuzaki R."/>
            <person name="Takahashi F."/>
            <person name="Nishimura Y."/>
            <person name="Kawachi M."/>
            <person name="Noguchi H."/>
            <person name="Minakuchi Y."/>
            <person name="Umen J.G."/>
            <person name="Toyoda A."/>
            <person name="Nozaki H."/>
        </authorList>
    </citation>
    <scope>NUCLEOTIDE SEQUENCE</scope>
    <source>
        <strain evidence="2">NIES-3780</strain>
    </source>
</reference>
<protein>
    <submittedName>
        <fullName evidence="2">Uncharacterized protein</fullName>
    </submittedName>
</protein>
<feature type="compositionally biased region" description="Pro residues" evidence="1">
    <location>
        <begin position="99"/>
        <end position="139"/>
    </location>
</feature>
<name>A0A8J4F1R4_9CHLO</name>